<dbReference type="HOGENOM" id="CLU_2932968_0_0_0"/>
<reference evidence="1 2" key="1">
    <citation type="journal article" date="2008" name="J. Bacteriol.">
        <title>'Candidatus Cloacamonas acidaminovorans': genome sequence reconstruction provides a first glimpse of a new bacterial division.</title>
        <authorList>
            <person name="Pelletier E."/>
            <person name="Kreimeyer A."/>
            <person name="Bocs S."/>
            <person name="Rouy Z."/>
            <person name="Gyapay G."/>
            <person name="Chouari R."/>
            <person name="Riviere D."/>
            <person name="Ganesan A."/>
            <person name="Daegelen P."/>
            <person name="Sghir A."/>
            <person name="Cohen G.N."/>
            <person name="Medigue C."/>
            <person name="Weissenbach J."/>
            <person name="Le Paslier D."/>
        </authorList>
    </citation>
    <scope>NUCLEOTIDE SEQUENCE [LARGE SCALE GENOMIC DNA]</scope>
    <source>
        <strain evidence="2">Evry</strain>
    </source>
</reference>
<protein>
    <submittedName>
        <fullName evidence="1">Uncharacterized protein</fullName>
    </submittedName>
</protein>
<dbReference type="AlphaFoldDB" id="B0VIJ8"/>
<keyword evidence="2" id="KW-1185">Reference proteome</keyword>
<proteinExistence type="predicted"/>
<evidence type="ECO:0000313" key="1">
    <source>
        <dbReference type="EMBL" id="CAO81139.1"/>
    </source>
</evidence>
<dbReference type="Proteomes" id="UP000002019">
    <property type="component" value="Chromosome"/>
</dbReference>
<accession>B0VIJ8</accession>
<organism evidence="1 2">
    <name type="scientific">Cloacimonas acidaminovorans (strain Evry)</name>
    <dbReference type="NCBI Taxonomy" id="459349"/>
    <lineage>
        <taxon>Bacteria</taxon>
        <taxon>Pseudomonadati</taxon>
        <taxon>Candidatus Cloacimonadota</taxon>
        <taxon>Candidatus Cloacimonadia</taxon>
        <taxon>Candidatus Cloacimonadales</taxon>
        <taxon>Candidatus Cloacimonadaceae</taxon>
        <taxon>Candidatus Cloacimonas</taxon>
    </lineage>
</organism>
<dbReference type="STRING" id="459349.CLOAM1279"/>
<dbReference type="KEGG" id="caci:CLOAM1279"/>
<name>B0VIJ8_CLOAI</name>
<gene>
    <name evidence="1" type="ordered locus">CLOAM1279</name>
</gene>
<sequence>MNISTTDKIGVKIGRLKEKYGSTAANYEIQLQPSNSAPPRIESLIITDRHQKSCKAEFPG</sequence>
<dbReference type="EMBL" id="CU466930">
    <property type="protein sequence ID" value="CAO81139.1"/>
    <property type="molecule type" value="Genomic_DNA"/>
</dbReference>
<evidence type="ECO:0000313" key="2">
    <source>
        <dbReference type="Proteomes" id="UP000002019"/>
    </source>
</evidence>